<dbReference type="Proteomes" id="UP000036681">
    <property type="component" value="Unplaced"/>
</dbReference>
<organism evidence="1 2">
    <name type="scientific">Ascaris lumbricoides</name>
    <name type="common">Giant roundworm</name>
    <dbReference type="NCBI Taxonomy" id="6252"/>
    <lineage>
        <taxon>Eukaryota</taxon>
        <taxon>Metazoa</taxon>
        <taxon>Ecdysozoa</taxon>
        <taxon>Nematoda</taxon>
        <taxon>Chromadorea</taxon>
        <taxon>Rhabditida</taxon>
        <taxon>Spirurina</taxon>
        <taxon>Ascaridomorpha</taxon>
        <taxon>Ascaridoidea</taxon>
        <taxon>Ascarididae</taxon>
        <taxon>Ascaris</taxon>
    </lineage>
</organism>
<keyword evidence="1" id="KW-1185">Reference proteome</keyword>
<reference evidence="2" key="1">
    <citation type="submission" date="2017-02" db="UniProtKB">
        <authorList>
            <consortium name="WormBaseParasite"/>
        </authorList>
    </citation>
    <scope>IDENTIFICATION</scope>
</reference>
<evidence type="ECO:0000313" key="1">
    <source>
        <dbReference type="Proteomes" id="UP000036681"/>
    </source>
</evidence>
<sequence>MKGIPKESPAEESNHISNSRFLRIVCLFAKIEIVRGSNSVVAIWVVYKGEHLAIPFIVQSWSGGDVEDVACGGGVRSWSSRECEAEATKVARTWMSVTQLTQLWHCWSSRETTSASVR</sequence>
<dbReference type="WBParaSite" id="ALUE_0000178401-mRNA-1">
    <property type="protein sequence ID" value="ALUE_0000178401-mRNA-1"/>
    <property type="gene ID" value="ALUE_0000178401"/>
</dbReference>
<proteinExistence type="predicted"/>
<name>A0A0M3HJT9_ASCLU</name>
<evidence type="ECO:0000313" key="2">
    <source>
        <dbReference type="WBParaSite" id="ALUE_0000178401-mRNA-1"/>
    </source>
</evidence>
<dbReference type="AlphaFoldDB" id="A0A0M3HJT9"/>
<protein>
    <submittedName>
        <fullName evidence="2">Uncharacterized protein</fullName>
    </submittedName>
</protein>
<accession>A0A0M3HJT9</accession>